<dbReference type="CDD" id="cd13127">
    <property type="entry name" value="MATE_tuaB_like"/>
    <property type="match status" value="1"/>
</dbReference>
<dbReference type="PANTHER" id="PTHR30250">
    <property type="entry name" value="PST FAMILY PREDICTED COLANIC ACID TRANSPORTER"/>
    <property type="match status" value="1"/>
</dbReference>
<evidence type="ECO:0000256" key="3">
    <source>
        <dbReference type="ARBA" id="ARBA00022475"/>
    </source>
</evidence>
<dbReference type="EMBL" id="RBWV01000016">
    <property type="protein sequence ID" value="RKS68603.1"/>
    <property type="molecule type" value="Genomic_DNA"/>
</dbReference>
<keyword evidence="4 7" id="KW-0812">Transmembrane</keyword>
<dbReference type="RefSeq" id="WP_183062063.1">
    <property type="nucleotide sequence ID" value="NZ_RBWV01000016.1"/>
</dbReference>
<name>A0A420XKQ1_9ACTN</name>
<keyword evidence="6 7" id="KW-0472">Membrane</keyword>
<evidence type="ECO:0000256" key="7">
    <source>
        <dbReference type="SAM" id="Phobius"/>
    </source>
</evidence>
<dbReference type="InterPro" id="IPR050833">
    <property type="entry name" value="Poly_Biosynth_Transport"/>
</dbReference>
<comment type="subcellular location">
    <subcellularLocation>
        <location evidence="1">Cell membrane</location>
        <topology evidence="1">Multi-pass membrane protein</topology>
    </subcellularLocation>
</comment>
<dbReference type="GO" id="GO:0005886">
    <property type="term" value="C:plasma membrane"/>
    <property type="evidence" value="ECO:0007669"/>
    <property type="project" value="UniProtKB-SubCell"/>
</dbReference>
<accession>A0A420XKQ1</accession>
<feature type="transmembrane region" description="Helical" evidence="7">
    <location>
        <begin position="389"/>
        <end position="410"/>
    </location>
</feature>
<feature type="transmembrane region" description="Helical" evidence="7">
    <location>
        <begin position="417"/>
        <end position="440"/>
    </location>
</feature>
<protein>
    <submittedName>
        <fullName evidence="8">PST family polysaccharide transporter</fullName>
    </submittedName>
</protein>
<evidence type="ECO:0000256" key="4">
    <source>
        <dbReference type="ARBA" id="ARBA00022692"/>
    </source>
</evidence>
<evidence type="ECO:0000313" key="8">
    <source>
        <dbReference type="EMBL" id="RKS68603.1"/>
    </source>
</evidence>
<keyword evidence="5 7" id="KW-1133">Transmembrane helix</keyword>
<feature type="transmembrane region" description="Helical" evidence="7">
    <location>
        <begin position="364"/>
        <end position="383"/>
    </location>
</feature>
<keyword evidence="3" id="KW-1003">Cell membrane</keyword>
<feature type="transmembrane region" description="Helical" evidence="7">
    <location>
        <begin position="328"/>
        <end position="352"/>
    </location>
</feature>
<evidence type="ECO:0000256" key="1">
    <source>
        <dbReference type="ARBA" id="ARBA00004651"/>
    </source>
</evidence>
<gene>
    <name evidence="8" type="ORF">CLV35_3733</name>
</gene>
<proteinExistence type="inferred from homology"/>
<keyword evidence="9" id="KW-1185">Reference proteome</keyword>
<sequence>MAAVPPQQSLGKAAARGTGMTLATQAVRVLLQLCSVVLLARLLTPQDFGRIAMVVSVIGVADLLRDAGLSSAAVQAKTLSGAERTNLFWANLGLGVTAAAATAACEPLIVRGYGDPALGAIVFSLCGVFVISGANTQFRADLTRNLRFGSLALSDVGSQAAGIVVAIALAVAGAGFWAIVAQQVVSAVVQLSVNIWSTRWVPGWWQRGVPLRHFFRFGGGLLGTQAIYYATRNVDNVALGAYLGATELGIYSRAYQLLMMPLNMINAPMTNVALPVLSRVQHDDEVFASYLARVQLVACYLTATLFAVAAGVSEPLVTVLFGERWHEVAPIFAVLAVGGLFRAVSQIAYWIYLARGVPGAQFRLYLVTGPFVIAAILAGLPWGSIGVSIGHSIAYAALWVITLVHVGRVAKVESRPLLLNALRVMCMVSVPCGVGAWLGTLVPAPAFVQLVLGGCGALLALGGAWVLSRKVRSDTALVIGFARRAASR</sequence>
<evidence type="ECO:0000256" key="2">
    <source>
        <dbReference type="ARBA" id="ARBA00007430"/>
    </source>
</evidence>
<dbReference type="AlphaFoldDB" id="A0A420XKQ1"/>
<feature type="transmembrane region" description="Helical" evidence="7">
    <location>
        <begin position="297"/>
        <end position="322"/>
    </location>
</feature>
<evidence type="ECO:0000256" key="6">
    <source>
        <dbReference type="ARBA" id="ARBA00023136"/>
    </source>
</evidence>
<organism evidence="8 9">
    <name type="scientific">Motilibacter peucedani</name>
    <dbReference type="NCBI Taxonomy" id="598650"/>
    <lineage>
        <taxon>Bacteria</taxon>
        <taxon>Bacillati</taxon>
        <taxon>Actinomycetota</taxon>
        <taxon>Actinomycetes</taxon>
        <taxon>Motilibacterales</taxon>
        <taxon>Motilibacteraceae</taxon>
        <taxon>Motilibacter</taxon>
    </lineage>
</organism>
<feature type="transmembrane region" description="Helical" evidence="7">
    <location>
        <begin position="158"/>
        <end position="180"/>
    </location>
</feature>
<dbReference type="Proteomes" id="UP000281955">
    <property type="component" value="Unassembled WGS sequence"/>
</dbReference>
<dbReference type="Pfam" id="PF13440">
    <property type="entry name" value="Polysacc_synt_3"/>
    <property type="match status" value="1"/>
</dbReference>
<comment type="caution">
    <text evidence="8">The sequence shown here is derived from an EMBL/GenBank/DDBJ whole genome shotgun (WGS) entry which is preliminary data.</text>
</comment>
<feature type="transmembrane region" description="Helical" evidence="7">
    <location>
        <begin position="117"/>
        <end position="138"/>
    </location>
</feature>
<feature type="transmembrane region" description="Helical" evidence="7">
    <location>
        <begin position="88"/>
        <end position="110"/>
    </location>
</feature>
<evidence type="ECO:0000313" key="9">
    <source>
        <dbReference type="Proteomes" id="UP000281955"/>
    </source>
</evidence>
<reference evidence="8 9" key="1">
    <citation type="submission" date="2018-10" db="EMBL/GenBank/DDBJ databases">
        <title>Genomic Encyclopedia of Archaeal and Bacterial Type Strains, Phase II (KMG-II): from individual species to whole genera.</title>
        <authorList>
            <person name="Goeker M."/>
        </authorList>
    </citation>
    <scope>NUCLEOTIDE SEQUENCE [LARGE SCALE GENOMIC DNA]</scope>
    <source>
        <strain evidence="8 9">RP-AC37</strain>
    </source>
</reference>
<comment type="similarity">
    <text evidence="2">Belongs to the polysaccharide synthase family.</text>
</comment>
<dbReference type="PANTHER" id="PTHR30250:SF10">
    <property type="entry name" value="LIPOPOLYSACCHARIDE BIOSYNTHESIS PROTEIN WZXC"/>
    <property type="match status" value="1"/>
</dbReference>
<dbReference type="InParanoid" id="A0A420XKQ1"/>
<feature type="transmembrane region" description="Helical" evidence="7">
    <location>
        <begin position="446"/>
        <end position="467"/>
    </location>
</feature>
<evidence type="ECO:0000256" key="5">
    <source>
        <dbReference type="ARBA" id="ARBA00022989"/>
    </source>
</evidence>